<feature type="region of interest" description="Disordered" evidence="1">
    <location>
        <begin position="916"/>
        <end position="967"/>
    </location>
</feature>
<feature type="compositionally biased region" description="Low complexity" evidence="1">
    <location>
        <begin position="233"/>
        <end position="243"/>
    </location>
</feature>
<organism evidence="2 3">
    <name type="scientific">Caerostris extrusa</name>
    <name type="common">Bark spider</name>
    <name type="synonym">Caerostris bankana</name>
    <dbReference type="NCBI Taxonomy" id="172846"/>
    <lineage>
        <taxon>Eukaryota</taxon>
        <taxon>Metazoa</taxon>
        <taxon>Ecdysozoa</taxon>
        <taxon>Arthropoda</taxon>
        <taxon>Chelicerata</taxon>
        <taxon>Arachnida</taxon>
        <taxon>Araneae</taxon>
        <taxon>Araneomorphae</taxon>
        <taxon>Entelegynae</taxon>
        <taxon>Araneoidea</taxon>
        <taxon>Araneidae</taxon>
        <taxon>Caerostris</taxon>
    </lineage>
</organism>
<comment type="caution">
    <text evidence="2">The sequence shown here is derived from an EMBL/GenBank/DDBJ whole genome shotgun (WGS) entry which is preliminary data.</text>
</comment>
<dbReference type="AlphaFoldDB" id="A0AAV4YAP7"/>
<reference evidence="2 3" key="1">
    <citation type="submission" date="2021-06" db="EMBL/GenBank/DDBJ databases">
        <title>Caerostris extrusa draft genome.</title>
        <authorList>
            <person name="Kono N."/>
            <person name="Arakawa K."/>
        </authorList>
    </citation>
    <scope>NUCLEOTIDE SEQUENCE [LARGE SCALE GENOMIC DNA]</scope>
</reference>
<feature type="compositionally biased region" description="Basic and acidic residues" evidence="1">
    <location>
        <begin position="647"/>
        <end position="664"/>
    </location>
</feature>
<evidence type="ECO:0000256" key="1">
    <source>
        <dbReference type="SAM" id="MobiDB-lite"/>
    </source>
</evidence>
<feature type="compositionally biased region" description="Polar residues" evidence="1">
    <location>
        <begin position="217"/>
        <end position="231"/>
    </location>
</feature>
<feature type="region of interest" description="Disordered" evidence="1">
    <location>
        <begin position="217"/>
        <end position="250"/>
    </location>
</feature>
<accession>A0AAV4YAP7</accession>
<gene>
    <name evidence="2" type="ORF">CEXT_163101</name>
</gene>
<feature type="compositionally biased region" description="Basic and acidic residues" evidence="1">
    <location>
        <begin position="34"/>
        <end position="48"/>
    </location>
</feature>
<feature type="region of interest" description="Disordered" evidence="1">
    <location>
        <begin position="459"/>
        <end position="483"/>
    </location>
</feature>
<sequence>MRKKEIRSLKSTKQVSTIEEHSSIESCDSPQELALHDLPEKSDTKNSSDDDDDEDDDHDVGKQGIMITEGVIKDNGKVLGENFPDDDKLSILPVDSDLESSLLPRQSDNAEGSKIDSAGESSGKQKEESCSSSGDTESPYYSVETSDSGRTPRSTPAASRPCSSEFDINVFSGHGSEYETCVTSQEASGEASGSYATAVSSQEISYATACSSLSHSSRESAYSVDSESSGHLASVEVSSEASETLVPSAQEMELEFGPDLEMPVLDEEPAMDDSVREPYDMDIPEAVIRSGIEMPFMKNWDLNNTDESEKMKLPQQWMWKFASESEVVDKFEVLESDDVVEDSKFAAAAEKQETSCDNKVKSEDTKHFYPQVGTTYSHSGPSHRRSASSVVDIIPDRGQVEPSVVTLDEEPLSISESSATHSEQTWQTSSIDTAVQLSSQAPISSLANDVSNAVVDISEETPPEKELTTELNYDNPDGDSELNQIQSSNAYETEGLQFDLEMEGASTANNIVEEDSESNVHIGSASLQFELGNNQGIIVDDQSAQFSGDYEMTNNIDADKPEAQQQQSLNFRNYELQESESLVCSDLTSYLPESEQGELLPESLPPSFESEINIPFQSSVSSSEGLPNLDARSNLLSDLVCTDSLEKTDAVDTSPEDERYEYKATKSNSKSSKDENAGDFRDISPTLKGHETDILNPESDYASQQFISKYDEIPVTDLYTHPEEEEFDIRETYLSPIPSVEEDKQSTPSSEAFHGRRFFPRSGDTSAASSLQEFERLEAEITAGRISRSSVDSSEKVVLTKSGEHDDVSMSSLTEFEKLEKECTEIVPENKLGAEDIMMLSEIEEGLESQCSDAIEILQDVHEGSESSEYERRRVNIEEVIKVAQCNVEKFQEETASEGATSDECTVLLRVLSETQDSSEITKISSREDGNTDFDESEHAALTLENDSTTGGHDSSSSGERIVGMRS</sequence>
<dbReference type="EMBL" id="BPLR01018932">
    <property type="protein sequence ID" value="GIZ03295.1"/>
    <property type="molecule type" value="Genomic_DNA"/>
</dbReference>
<protein>
    <submittedName>
        <fullName evidence="2">Uncharacterized protein</fullName>
    </submittedName>
</protein>
<feature type="compositionally biased region" description="Acidic residues" evidence="1">
    <location>
        <begin position="49"/>
        <end position="58"/>
    </location>
</feature>
<name>A0AAV4YAP7_CAEEX</name>
<evidence type="ECO:0000313" key="3">
    <source>
        <dbReference type="Proteomes" id="UP001054945"/>
    </source>
</evidence>
<dbReference type="Proteomes" id="UP001054945">
    <property type="component" value="Unassembled WGS sequence"/>
</dbReference>
<feature type="compositionally biased region" description="Low complexity" evidence="1">
    <location>
        <begin position="947"/>
        <end position="959"/>
    </location>
</feature>
<proteinExistence type="predicted"/>
<feature type="compositionally biased region" description="Polar residues" evidence="1">
    <location>
        <begin position="143"/>
        <end position="157"/>
    </location>
</feature>
<feature type="region of interest" description="Disordered" evidence="1">
    <location>
        <begin position="647"/>
        <end position="694"/>
    </location>
</feature>
<feature type="region of interest" description="Disordered" evidence="1">
    <location>
        <begin position="1"/>
        <end position="165"/>
    </location>
</feature>
<evidence type="ECO:0000313" key="2">
    <source>
        <dbReference type="EMBL" id="GIZ03295.1"/>
    </source>
</evidence>
<keyword evidence="3" id="KW-1185">Reference proteome</keyword>
<feature type="compositionally biased region" description="Basic and acidic residues" evidence="1">
    <location>
        <begin position="671"/>
        <end position="693"/>
    </location>
</feature>